<evidence type="ECO:0000313" key="7">
    <source>
        <dbReference type="Proteomes" id="UP000823617"/>
    </source>
</evidence>
<feature type="transmembrane region" description="Helical" evidence="4">
    <location>
        <begin position="63"/>
        <end position="81"/>
    </location>
</feature>
<dbReference type="GO" id="GO:0043565">
    <property type="term" value="F:sequence-specific DNA binding"/>
    <property type="evidence" value="ECO:0007669"/>
    <property type="project" value="InterPro"/>
</dbReference>
<feature type="transmembrane region" description="Helical" evidence="4">
    <location>
        <begin position="120"/>
        <end position="139"/>
    </location>
</feature>
<dbReference type="AlphaFoldDB" id="A0A9D9HMF7"/>
<sequence>MLFFVIYFFFAKTPEKPIFRNYIRSRRIVGAALLVLSANYSIHLLCGLRFVNINAAILMNLSTYYISVWLFGSALTSLLNRSYLSRKLFISHIIYWLAFTSACAIVLFVFPSGIAQKAGLLGLTVWFVIYSFFIARRLVLTYRKARRLFDDTQSDHIGAYISWLSVFTWWAIFYGIGCGLLTFLPDRLVPFWIISSIPFYVYLFWSYMNYILFYERVEKALETDMGVQSAETKSVAVQERPAYYSVIASRLDAWISRNGFKKQGLTLEDLSSVLDTNRTYLSDYIRICYGVSFREWITDLRLEYAKQVLMAHPEMTVASISEDAGFMSLSYFTKIFTDRTGCSPAKWRKKELSDK</sequence>
<dbReference type="InterPro" id="IPR018062">
    <property type="entry name" value="HTH_AraC-typ_CS"/>
</dbReference>
<evidence type="ECO:0000256" key="1">
    <source>
        <dbReference type="ARBA" id="ARBA00023015"/>
    </source>
</evidence>
<feature type="domain" description="HTH araC/xylS-type" evidence="5">
    <location>
        <begin position="249"/>
        <end position="350"/>
    </location>
</feature>
<dbReference type="PANTHER" id="PTHR43280">
    <property type="entry name" value="ARAC-FAMILY TRANSCRIPTIONAL REGULATOR"/>
    <property type="match status" value="1"/>
</dbReference>
<organism evidence="6 7">
    <name type="scientific">Candidatus Cryptobacteroides intestinigallinarum</name>
    <dbReference type="NCBI Taxonomy" id="2840767"/>
    <lineage>
        <taxon>Bacteria</taxon>
        <taxon>Pseudomonadati</taxon>
        <taxon>Bacteroidota</taxon>
        <taxon>Bacteroidia</taxon>
        <taxon>Bacteroidales</taxon>
        <taxon>Candidatus Cryptobacteroides</taxon>
    </lineage>
</organism>
<dbReference type="InterPro" id="IPR009057">
    <property type="entry name" value="Homeodomain-like_sf"/>
</dbReference>
<dbReference type="SMART" id="SM00342">
    <property type="entry name" value="HTH_ARAC"/>
    <property type="match status" value="1"/>
</dbReference>
<gene>
    <name evidence="6" type="ORF">IAC08_08870</name>
</gene>
<keyword evidence="3" id="KW-0804">Transcription</keyword>
<evidence type="ECO:0000313" key="6">
    <source>
        <dbReference type="EMBL" id="MBO8456491.1"/>
    </source>
</evidence>
<feature type="transmembrane region" description="Helical" evidence="4">
    <location>
        <begin position="93"/>
        <end position="114"/>
    </location>
</feature>
<dbReference type="PROSITE" id="PS01124">
    <property type="entry name" value="HTH_ARAC_FAMILY_2"/>
    <property type="match status" value="1"/>
</dbReference>
<keyword evidence="1" id="KW-0805">Transcription regulation</keyword>
<name>A0A9D9HMF7_9BACT</name>
<dbReference type="EMBL" id="JADIMK010000097">
    <property type="protein sequence ID" value="MBO8456491.1"/>
    <property type="molecule type" value="Genomic_DNA"/>
</dbReference>
<comment type="caution">
    <text evidence="6">The sequence shown here is derived from an EMBL/GenBank/DDBJ whole genome shotgun (WGS) entry which is preliminary data.</text>
</comment>
<dbReference type="Gene3D" id="1.10.10.60">
    <property type="entry name" value="Homeodomain-like"/>
    <property type="match status" value="2"/>
</dbReference>
<dbReference type="GO" id="GO:0003700">
    <property type="term" value="F:DNA-binding transcription factor activity"/>
    <property type="evidence" value="ECO:0007669"/>
    <property type="project" value="InterPro"/>
</dbReference>
<dbReference type="Pfam" id="PF12833">
    <property type="entry name" value="HTH_18"/>
    <property type="match status" value="1"/>
</dbReference>
<evidence type="ECO:0000256" key="3">
    <source>
        <dbReference type="ARBA" id="ARBA00023163"/>
    </source>
</evidence>
<evidence type="ECO:0000256" key="4">
    <source>
        <dbReference type="SAM" id="Phobius"/>
    </source>
</evidence>
<keyword evidence="4" id="KW-1133">Transmembrane helix</keyword>
<feature type="transmembrane region" description="Helical" evidence="4">
    <location>
        <begin position="160"/>
        <end position="183"/>
    </location>
</feature>
<reference evidence="6" key="2">
    <citation type="journal article" date="2021" name="PeerJ">
        <title>Extensive microbial diversity within the chicken gut microbiome revealed by metagenomics and culture.</title>
        <authorList>
            <person name="Gilroy R."/>
            <person name="Ravi A."/>
            <person name="Getino M."/>
            <person name="Pursley I."/>
            <person name="Horton D.L."/>
            <person name="Alikhan N.F."/>
            <person name="Baker D."/>
            <person name="Gharbi K."/>
            <person name="Hall N."/>
            <person name="Watson M."/>
            <person name="Adriaenssens E.M."/>
            <person name="Foster-Nyarko E."/>
            <person name="Jarju S."/>
            <person name="Secka A."/>
            <person name="Antonio M."/>
            <person name="Oren A."/>
            <person name="Chaudhuri R.R."/>
            <person name="La Ragione R."/>
            <person name="Hildebrand F."/>
            <person name="Pallen M.J."/>
        </authorList>
    </citation>
    <scope>NUCLEOTIDE SEQUENCE</scope>
    <source>
        <strain evidence="6">B1-3475</strain>
    </source>
</reference>
<dbReference type="Proteomes" id="UP000823617">
    <property type="component" value="Unassembled WGS sequence"/>
</dbReference>
<dbReference type="SUPFAM" id="SSF46689">
    <property type="entry name" value="Homeodomain-like"/>
    <property type="match status" value="1"/>
</dbReference>
<feature type="transmembrane region" description="Helical" evidence="4">
    <location>
        <begin position="189"/>
        <end position="212"/>
    </location>
</feature>
<proteinExistence type="predicted"/>
<protein>
    <submittedName>
        <fullName evidence="6">Helix-turn-helix transcriptional regulator</fullName>
    </submittedName>
</protein>
<reference evidence="6" key="1">
    <citation type="submission" date="2020-10" db="EMBL/GenBank/DDBJ databases">
        <authorList>
            <person name="Gilroy R."/>
        </authorList>
    </citation>
    <scope>NUCLEOTIDE SEQUENCE</scope>
    <source>
        <strain evidence="6">B1-3475</strain>
    </source>
</reference>
<dbReference type="PROSITE" id="PS00041">
    <property type="entry name" value="HTH_ARAC_FAMILY_1"/>
    <property type="match status" value="1"/>
</dbReference>
<keyword evidence="4" id="KW-0812">Transmembrane</keyword>
<feature type="transmembrane region" description="Helical" evidence="4">
    <location>
        <begin position="28"/>
        <end position="51"/>
    </location>
</feature>
<dbReference type="PANTHER" id="PTHR43280:SF2">
    <property type="entry name" value="HTH-TYPE TRANSCRIPTIONAL REGULATOR EXSA"/>
    <property type="match status" value="1"/>
</dbReference>
<evidence type="ECO:0000259" key="5">
    <source>
        <dbReference type="PROSITE" id="PS01124"/>
    </source>
</evidence>
<keyword evidence="4" id="KW-0472">Membrane</keyword>
<evidence type="ECO:0000256" key="2">
    <source>
        <dbReference type="ARBA" id="ARBA00023125"/>
    </source>
</evidence>
<keyword evidence="2" id="KW-0238">DNA-binding</keyword>
<accession>A0A9D9HMF7</accession>
<dbReference type="InterPro" id="IPR018060">
    <property type="entry name" value="HTH_AraC"/>
</dbReference>